<organism evidence="1">
    <name type="scientific">Podoviridae sp. ctNY03</name>
    <dbReference type="NCBI Taxonomy" id="2823558"/>
    <lineage>
        <taxon>Viruses</taxon>
        <taxon>Duplodnaviria</taxon>
        <taxon>Heunggongvirae</taxon>
        <taxon>Uroviricota</taxon>
        <taxon>Caudoviricetes</taxon>
    </lineage>
</organism>
<reference evidence="1" key="1">
    <citation type="journal article" date="2021" name="Proc. Natl. Acad. Sci. U.S.A.">
        <title>A Catalog of Tens of Thousands of Viruses from Human Metagenomes Reveals Hidden Associations with Chronic Diseases.</title>
        <authorList>
            <person name="Tisza M.J."/>
            <person name="Buck C.B."/>
        </authorList>
    </citation>
    <scope>NUCLEOTIDE SEQUENCE</scope>
    <source>
        <strain evidence="1">CtNY03</strain>
    </source>
</reference>
<evidence type="ECO:0000313" key="1">
    <source>
        <dbReference type="EMBL" id="DAD67008.1"/>
    </source>
</evidence>
<dbReference type="InterPro" id="IPR036514">
    <property type="entry name" value="SGNH_hydro_sf"/>
</dbReference>
<sequence length="422" mass="47691">MVKEINKIAEKWAKDSKQKLDDFESFLNDSRRSTDEKIAAMNSLIESFKARLVDARFDRIENGDYVDAPMKDSSRIQVVTKQRAEKIDAAVERVKSDVRTILATYYTKAEADDKFLEDPKLTEGVVFGSSNATIEASRWTEQLCRDMGVNPNVFAIGGGGFTSTPDNNFITQVNNARSRMSDEKKRATKYVFLIDMLNDIRAQNSVTEQAGTFFSLVRQYFPNATIYVLPVTYNEASLNEYVQMARSCVSRTYEVINAGKAYGAIVCEGSRSWLHFGKEQAKSWDQGVDNVHMTDAGYRHVRQLFVNWIHGGPSFLNPPSYDLHPLSASTVARDYNYLNCERHGDFVNIQGTFRVAGTDAGYDAKLMDLPGWARPYDGVMSPIIGNDRTYKYVYVAKTGGMHAGDILKANQTYQMNMTYRIF</sequence>
<dbReference type="SUPFAM" id="SSF52266">
    <property type="entry name" value="SGNH hydrolase"/>
    <property type="match status" value="1"/>
</dbReference>
<name>A0A8S5LAR9_9CAUD</name>
<accession>A0A8S5LAR9</accession>
<dbReference type="EMBL" id="BK014666">
    <property type="protein sequence ID" value="DAD67008.1"/>
    <property type="molecule type" value="Genomic_DNA"/>
</dbReference>
<dbReference type="Gene3D" id="3.40.50.1110">
    <property type="entry name" value="SGNH hydrolase"/>
    <property type="match status" value="1"/>
</dbReference>
<protein>
    <submittedName>
        <fullName evidence="1">Tat pathway signal sequence domain family protein</fullName>
    </submittedName>
</protein>
<proteinExistence type="predicted"/>